<dbReference type="OrthoDB" id="6755514at2759"/>
<name>A0A9P0D3Z3_9CUCU</name>
<organism evidence="1 2">
    <name type="scientific">Psylliodes chrysocephalus</name>
    <dbReference type="NCBI Taxonomy" id="3402493"/>
    <lineage>
        <taxon>Eukaryota</taxon>
        <taxon>Metazoa</taxon>
        <taxon>Ecdysozoa</taxon>
        <taxon>Arthropoda</taxon>
        <taxon>Hexapoda</taxon>
        <taxon>Insecta</taxon>
        <taxon>Pterygota</taxon>
        <taxon>Neoptera</taxon>
        <taxon>Endopterygota</taxon>
        <taxon>Coleoptera</taxon>
        <taxon>Polyphaga</taxon>
        <taxon>Cucujiformia</taxon>
        <taxon>Chrysomeloidea</taxon>
        <taxon>Chrysomelidae</taxon>
        <taxon>Galerucinae</taxon>
        <taxon>Alticini</taxon>
        <taxon>Psylliodes</taxon>
    </lineage>
</organism>
<protein>
    <submittedName>
        <fullName evidence="1">Uncharacterized protein</fullName>
    </submittedName>
</protein>
<dbReference type="Proteomes" id="UP001153636">
    <property type="component" value="Chromosome 6"/>
</dbReference>
<proteinExistence type="predicted"/>
<keyword evidence="2" id="KW-1185">Reference proteome</keyword>
<evidence type="ECO:0000313" key="2">
    <source>
        <dbReference type="Proteomes" id="UP001153636"/>
    </source>
</evidence>
<dbReference type="EMBL" id="OV651818">
    <property type="protein sequence ID" value="CAH1111433.1"/>
    <property type="molecule type" value="Genomic_DNA"/>
</dbReference>
<reference evidence="1" key="1">
    <citation type="submission" date="2022-01" db="EMBL/GenBank/DDBJ databases">
        <authorList>
            <person name="King R."/>
        </authorList>
    </citation>
    <scope>NUCLEOTIDE SEQUENCE</scope>
</reference>
<accession>A0A9P0D3Z3</accession>
<gene>
    <name evidence="1" type="ORF">PSYICH_LOCUS12000</name>
</gene>
<sequence length="131" mass="14689">MRGTGGGLPKIINIDSVDQSLKEILGSRITGMESEFDDDSILKAVENNKINEDDIIENQEEAGSSKIEVPQKLNWATYNPIMLKKPRSFPLLPLNIQEKINEASSNKAESSKQLEDTDKIDQVVFTKKKKK</sequence>
<dbReference type="AlphaFoldDB" id="A0A9P0D3Z3"/>
<evidence type="ECO:0000313" key="1">
    <source>
        <dbReference type="EMBL" id="CAH1111433.1"/>
    </source>
</evidence>